<proteinExistence type="predicted"/>
<name>A0A0F9U7C4_9ZZZZ</name>
<reference evidence="2" key="1">
    <citation type="journal article" date="2015" name="Nature">
        <title>Complex archaea that bridge the gap between prokaryotes and eukaryotes.</title>
        <authorList>
            <person name="Spang A."/>
            <person name="Saw J.H."/>
            <person name="Jorgensen S.L."/>
            <person name="Zaremba-Niedzwiedzka K."/>
            <person name="Martijn J."/>
            <person name="Lind A.E."/>
            <person name="van Eijk R."/>
            <person name="Schleper C."/>
            <person name="Guy L."/>
            <person name="Ettema T.J."/>
        </authorList>
    </citation>
    <scope>NUCLEOTIDE SEQUENCE</scope>
</reference>
<feature type="compositionally biased region" description="Polar residues" evidence="1">
    <location>
        <begin position="411"/>
        <end position="422"/>
    </location>
</feature>
<feature type="region of interest" description="Disordered" evidence="1">
    <location>
        <begin position="1"/>
        <end position="129"/>
    </location>
</feature>
<feature type="compositionally biased region" description="Basic and acidic residues" evidence="1">
    <location>
        <begin position="50"/>
        <end position="88"/>
    </location>
</feature>
<organism evidence="2">
    <name type="scientific">marine sediment metagenome</name>
    <dbReference type="NCBI Taxonomy" id="412755"/>
    <lineage>
        <taxon>unclassified sequences</taxon>
        <taxon>metagenomes</taxon>
        <taxon>ecological metagenomes</taxon>
    </lineage>
</organism>
<evidence type="ECO:0000256" key="1">
    <source>
        <dbReference type="SAM" id="MobiDB-lite"/>
    </source>
</evidence>
<feature type="region of interest" description="Disordered" evidence="1">
    <location>
        <begin position="411"/>
        <end position="447"/>
    </location>
</feature>
<accession>A0A0F9U7C4</accession>
<feature type="compositionally biased region" description="Basic and acidic residues" evidence="1">
    <location>
        <begin position="120"/>
        <end position="129"/>
    </location>
</feature>
<dbReference type="EMBL" id="LAZR01001163">
    <property type="protein sequence ID" value="KKN49543.1"/>
    <property type="molecule type" value="Genomic_DNA"/>
</dbReference>
<protein>
    <submittedName>
        <fullName evidence="2">Uncharacterized protein</fullName>
    </submittedName>
</protein>
<evidence type="ECO:0000313" key="2">
    <source>
        <dbReference type="EMBL" id="KKN49543.1"/>
    </source>
</evidence>
<gene>
    <name evidence="2" type="ORF">LCGC14_0641710</name>
</gene>
<feature type="compositionally biased region" description="Basic and acidic residues" evidence="1">
    <location>
        <begin position="99"/>
        <end position="111"/>
    </location>
</feature>
<feature type="compositionally biased region" description="Polar residues" evidence="1">
    <location>
        <begin position="9"/>
        <end position="31"/>
    </location>
</feature>
<comment type="caution">
    <text evidence="2">The sequence shown here is derived from an EMBL/GenBank/DDBJ whole genome shotgun (WGS) entry which is preliminary data.</text>
</comment>
<sequence>MPEDDILESGTSQEGGSDSVQEMITEMNETSGAEPIEDDKPQIQESQTLKPDEQQSTKKPGEDATDLKDQRSPEELAAEAKKKEKPSDAEDSPEWLQEIEQKADKATKPVEDVDGDASSDDEKSKKPILWDRLSELTEGSIKTEADFVSFAKNYNRLVEDSDKESKPKFETERSQWAYELLANSPGQEFETAQSTMRVLGLPLDKMSAKELQFEAFKLEPKHRHLNGDELDTLFDSGYEQFEGMEGDAVLSAKHKVATSEARDLLQKTQSEFQERIKTDLSKQSAKSEPVEIDPAIVSGIDGAIKEFGKEGLTFSFKGLNDNIDEAIKPLADDYTNMNLKMDEKTISELKNSALDPKAFWESIVNKHVDGEKFDFNGLITELYQMKNMDQVRTEAMKAGFELGQISIIKNRQNPKQMVTGGSSKKGEAQEPKSLGEAWVKAKKAEQV</sequence>
<dbReference type="AlphaFoldDB" id="A0A0F9U7C4"/>